<sequence length="893" mass="96691">MDSTLQNKASGSQYTVPNKFQLLAPSVSRHETDGICIWNQVTHSKSNDLYKIVMAEKNIVQETFPVLGMSCASCSARVEKTLNHQSGVKKAVVNYASATATVEYDPTSCSSEALQQAVQAAGYDLLINQDGNTLEEAEEAHNKKFSVLKFRTTWAIILSMPVVIIGMFFMDMPHANPIMWALSTPVVFWLGRGFFTSAWKQLQHGSANMDTLVAISTGTAYLFSLFNMLFPDFWLSRGIHPHVYFEAASVIIAFILLGRLLEEKAKGNTSTAIKKLMGLQPKTVTIIVDEGHAVPHSSFERVIPIEQIRPGDIVLVKPGERIAVDGIVTEGSSYVDESMLSGEPVAVSKHKDAKVFAGTINQKGSFRFRAEKIGTDTLLAKIIHMVQDAQGSKAPVQQLVDKIAGIFVPTIIGIAVLAFIAWMLLDGTGGFTHGLLAFVTVVIIACPCALGLATPTAIMVGIGKGAERGILIKDAESLEIAKKIDTVVLDKTGTVTEGKPVVSKLIWNTQAMTPGTGATAGNALSDIFYSLEKLSEHPLAEAVVNHLKESAPIDIQYFESITGKGVKGRAQGRTYLAGNRKLLEENHIAIPPYLQEEATRLTSEAQTVIWFADEENVLAIAGITDRIKETSIRAVSELRAAGIEVHMLTGDNEATAREIARKAGIAHYQASVLPQDKAAFVSRLQAEGRKVAMVGDGINDSAALAQADLSIAMGGGSDIAMDVAKMTIISSDLAKIPEALCLSRLTVRTIRQNLFWAFIYNIIGVPIAAGILYPINGFLLNPMIAGAAMAFSSVSVVSNSLLLKRKRIHEGEENKEVEPPTETIMKKEFKVEGMMCNHCRMHVEKALNSMEGIHATVTLNPPVATVEFSDGEKTLEELQKVVTKEAGDYTLKA</sequence>
<dbReference type="FunFam" id="2.70.150.10:FF:000002">
    <property type="entry name" value="Copper-transporting ATPase 1, putative"/>
    <property type="match status" value="1"/>
</dbReference>
<dbReference type="InterPro" id="IPR036412">
    <property type="entry name" value="HAD-like_sf"/>
</dbReference>
<dbReference type="GO" id="GO:0012505">
    <property type="term" value="C:endomembrane system"/>
    <property type="evidence" value="ECO:0007669"/>
    <property type="project" value="UniProtKB-SubCell"/>
</dbReference>
<feature type="domain" description="HMA" evidence="19">
    <location>
        <begin position="60"/>
        <end position="126"/>
    </location>
</feature>
<feature type="transmembrane region" description="Helical" evidence="18">
    <location>
        <begin position="437"/>
        <end position="463"/>
    </location>
</feature>
<dbReference type="PANTHER" id="PTHR43520:SF8">
    <property type="entry name" value="P-TYPE CU(+) TRANSPORTER"/>
    <property type="match status" value="1"/>
</dbReference>
<dbReference type="InterPro" id="IPR018303">
    <property type="entry name" value="ATPase_P-typ_P_site"/>
</dbReference>
<dbReference type="InterPro" id="IPR023299">
    <property type="entry name" value="ATPase_P-typ_cyto_dom_N"/>
</dbReference>
<dbReference type="Pfam" id="PF00403">
    <property type="entry name" value="HMA"/>
    <property type="match status" value="2"/>
</dbReference>
<dbReference type="NCBIfam" id="TIGR01494">
    <property type="entry name" value="ATPase_P-type"/>
    <property type="match status" value="2"/>
</dbReference>
<dbReference type="SFLD" id="SFLDG00002">
    <property type="entry name" value="C1.7:_P-type_atpase_like"/>
    <property type="match status" value="1"/>
</dbReference>
<dbReference type="Gene3D" id="3.30.70.100">
    <property type="match status" value="2"/>
</dbReference>
<dbReference type="InterPro" id="IPR027256">
    <property type="entry name" value="P-typ_ATPase_IB"/>
</dbReference>
<comment type="similarity">
    <text evidence="2 18">Belongs to the cation transport ATPase (P-type) (TC 3.A.3) family. Type IB subfamily.</text>
</comment>
<dbReference type="AlphaFoldDB" id="R9HS36"/>
<dbReference type="InterPro" id="IPR006122">
    <property type="entry name" value="HMA_Cu_ion-bd"/>
</dbReference>
<feature type="transmembrane region" description="Helical" evidence="18">
    <location>
        <begin position="153"/>
        <end position="172"/>
    </location>
</feature>
<keyword evidence="4 18" id="KW-0812">Transmembrane</keyword>
<comment type="catalytic activity">
    <reaction evidence="17">
        <text>Cu(2+)(in) + ATP + H2O = Cu(2+)(out) + ADP + phosphate + H(+)</text>
        <dbReference type="Rhea" id="RHEA:10376"/>
        <dbReference type="ChEBI" id="CHEBI:15377"/>
        <dbReference type="ChEBI" id="CHEBI:15378"/>
        <dbReference type="ChEBI" id="CHEBI:29036"/>
        <dbReference type="ChEBI" id="CHEBI:30616"/>
        <dbReference type="ChEBI" id="CHEBI:43474"/>
        <dbReference type="ChEBI" id="CHEBI:456216"/>
        <dbReference type="EC" id="7.2.2.9"/>
    </reaction>
</comment>
<keyword evidence="7 18" id="KW-0547">Nucleotide-binding</keyword>
<organism evidence="20 21">
    <name type="scientific">Bacteroides uniformis dnLKV2</name>
    <dbReference type="NCBI Taxonomy" id="1235787"/>
    <lineage>
        <taxon>Bacteria</taxon>
        <taxon>Pseudomonadati</taxon>
        <taxon>Bacteroidota</taxon>
        <taxon>Bacteroidia</taxon>
        <taxon>Bacteroidales</taxon>
        <taxon>Bacteroidaceae</taxon>
        <taxon>Bacteroides</taxon>
    </lineage>
</organism>
<dbReference type="SUPFAM" id="SSF56784">
    <property type="entry name" value="HAD-like"/>
    <property type="match status" value="1"/>
</dbReference>
<evidence type="ECO:0000256" key="1">
    <source>
        <dbReference type="ARBA" id="ARBA00004127"/>
    </source>
</evidence>
<feature type="transmembrane region" description="Helical" evidence="18">
    <location>
        <begin position="211"/>
        <end position="230"/>
    </location>
</feature>
<evidence type="ECO:0000256" key="17">
    <source>
        <dbReference type="ARBA" id="ARBA00047424"/>
    </source>
</evidence>
<dbReference type="SUPFAM" id="SSF55008">
    <property type="entry name" value="HMA, heavy metal-associated domain"/>
    <property type="match status" value="2"/>
</dbReference>
<evidence type="ECO:0000259" key="19">
    <source>
        <dbReference type="PROSITE" id="PS50846"/>
    </source>
</evidence>
<protein>
    <recommendedName>
        <fullName evidence="16">P-type Cu(2+) transporter</fullName>
        <ecNumber evidence="16">7.2.2.9</ecNumber>
    </recommendedName>
</protein>
<keyword evidence="18" id="KW-1003">Cell membrane</keyword>
<dbReference type="InterPro" id="IPR023298">
    <property type="entry name" value="ATPase_P-typ_TM_dom_sf"/>
</dbReference>
<keyword evidence="13" id="KW-0186">Copper</keyword>
<dbReference type="SFLD" id="SFLDS00003">
    <property type="entry name" value="Haloacid_Dehalogenase"/>
    <property type="match status" value="1"/>
</dbReference>
<name>R9HS36_BACUN</name>
<dbReference type="Pfam" id="PF00122">
    <property type="entry name" value="E1-E2_ATPase"/>
    <property type="match status" value="1"/>
</dbReference>
<dbReference type="SUPFAM" id="SSF81665">
    <property type="entry name" value="Calcium ATPase, transmembrane domain M"/>
    <property type="match status" value="1"/>
</dbReference>
<dbReference type="CDD" id="cd02094">
    <property type="entry name" value="P-type_ATPase_Cu-like"/>
    <property type="match status" value="1"/>
</dbReference>
<dbReference type="PANTHER" id="PTHR43520">
    <property type="entry name" value="ATP7, ISOFORM B"/>
    <property type="match status" value="1"/>
</dbReference>
<dbReference type="NCBIfam" id="TIGR00003">
    <property type="entry name" value="copper ion binding protein"/>
    <property type="match status" value="2"/>
</dbReference>
<feature type="domain" description="HMA" evidence="19">
    <location>
        <begin position="825"/>
        <end position="890"/>
    </location>
</feature>
<keyword evidence="5 18" id="KW-0479">Metal-binding</keyword>
<evidence type="ECO:0000256" key="7">
    <source>
        <dbReference type="ARBA" id="ARBA00022741"/>
    </source>
</evidence>
<dbReference type="InterPro" id="IPR001757">
    <property type="entry name" value="P_typ_ATPase"/>
</dbReference>
<gene>
    <name evidence="20" type="ORF">C801_03496</name>
</gene>
<proteinExistence type="inferred from homology"/>
<dbReference type="InterPro" id="IPR044492">
    <property type="entry name" value="P_typ_ATPase_HD_dom"/>
</dbReference>
<dbReference type="GO" id="GO:0005524">
    <property type="term" value="F:ATP binding"/>
    <property type="evidence" value="ECO:0007669"/>
    <property type="project" value="UniProtKB-UniRule"/>
</dbReference>
<keyword evidence="10" id="KW-0460">Magnesium</keyword>
<dbReference type="InterPro" id="IPR059000">
    <property type="entry name" value="ATPase_P-type_domA"/>
</dbReference>
<dbReference type="Gene3D" id="3.40.50.1000">
    <property type="entry name" value="HAD superfamily/HAD-like"/>
    <property type="match status" value="1"/>
</dbReference>
<feature type="transmembrane region" description="Helical" evidence="18">
    <location>
        <begin position="178"/>
        <end position="199"/>
    </location>
</feature>
<dbReference type="CDD" id="cd00371">
    <property type="entry name" value="HMA"/>
    <property type="match status" value="2"/>
</dbReference>
<dbReference type="GO" id="GO:0055070">
    <property type="term" value="P:copper ion homeostasis"/>
    <property type="evidence" value="ECO:0007669"/>
    <property type="project" value="TreeGrafter"/>
</dbReference>
<dbReference type="Pfam" id="PF00702">
    <property type="entry name" value="Hydrolase"/>
    <property type="match status" value="1"/>
</dbReference>
<dbReference type="Proteomes" id="UP000014212">
    <property type="component" value="Unassembled WGS sequence"/>
</dbReference>
<evidence type="ECO:0000256" key="14">
    <source>
        <dbReference type="ARBA" id="ARBA00023065"/>
    </source>
</evidence>
<keyword evidence="12 18" id="KW-1133">Transmembrane helix</keyword>
<dbReference type="PROSITE" id="PS01047">
    <property type="entry name" value="HMA_1"/>
    <property type="match status" value="2"/>
</dbReference>
<evidence type="ECO:0000256" key="4">
    <source>
        <dbReference type="ARBA" id="ARBA00022692"/>
    </source>
</evidence>
<keyword evidence="8" id="KW-0187">Copper transport</keyword>
<evidence type="ECO:0000256" key="3">
    <source>
        <dbReference type="ARBA" id="ARBA00022448"/>
    </source>
</evidence>
<keyword evidence="6" id="KW-0677">Repeat</keyword>
<keyword evidence="14" id="KW-0406">Ion transport</keyword>
<dbReference type="InterPro" id="IPR036163">
    <property type="entry name" value="HMA_dom_sf"/>
</dbReference>
<evidence type="ECO:0000256" key="10">
    <source>
        <dbReference type="ARBA" id="ARBA00022842"/>
    </source>
</evidence>
<dbReference type="Gene3D" id="2.70.150.10">
    <property type="entry name" value="Calcium-transporting ATPase, cytoplasmic transduction domain A"/>
    <property type="match status" value="1"/>
</dbReference>
<evidence type="ECO:0000256" key="2">
    <source>
        <dbReference type="ARBA" id="ARBA00006024"/>
    </source>
</evidence>
<keyword evidence="3" id="KW-0813">Transport</keyword>
<dbReference type="GO" id="GO:0016887">
    <property type="term" value="F:ATP hydrolysis activity"/>
    <property type="evidence" value="ECO:0007669"/>
    <property type="project" value="InterPro"/>
</dbReference>
<evidence type="ECO:0000313" key="20">
    <source>
        <dbReference type="EMBL" id="EOS06626.1"/>
    </source>
</evidence>
<evidence type="ECO:0000256" key="16">
    <source>
        <dbReference type="ARBA" id="ARBA00038904"/>
    </source>
</evidence>
<dbReference type="InterPro" id="IPR023214">
    <property type="entry name" value="HAD_sf"/>
</dbReference>
<evidence type="ECO:0000256" key="11">
    <source>
        <dbReference type="ARBA" id="ARBA00022967"/>
    </source>
</evidence>
<dbReference type="PATRIC" id="fig|1235787.3.peg.3561"/>
<dbReference type="PROSITE" id="PS00154">
    <property type="entry name" value="ATPASE_E1_E2"/>
    <property type="match status" value="1"/>
</dbReference>
<evidence type="ECO:0000313" key="21">
    <source>
        <dbReference type="Proteomes" id="UP000014212"/>
    </source>
</evidence>
<dbReference type="PRINTS" id="PR00943">
    <property type="entry name" value="CUATPASE"/>
</dbReference>
<comment type="subcellular location">
    <subcellularLocation>
        <location evidence="18">Cell membrane</location>
    </subcellularLocation>
    <subcellularLocation>
        <location evidence="1">Endomembrane system</location>
        <topology evidence="1">Multi-pass membrane protein</topology>
    </subcellularLocation>
</comment>
<feature type="transmembrane region" description="Helical" evidence="18">
    <location>
        <begin position="754"/>
        <end position="773"/>
    </location>
</feature>
<keyword evidence="11" id="KW-1278">Translocase</keyword>
<dbReference type="FunFam" id="3.30.70.100:FF:000005">
    <property type="entry name" value="Copper-exporting P-type ATPase A"/>
    <property type="match status" value="1"/>
</dbReference>
<keyword evidence="15 18" id="KW-0472">Membrane</keyword>
<dbReference type="InterPro" id="IPR017969">
    <property type="entry name" value="Heavy-metal-associated_CS"/>
</dbReference>
<reference evidence="20 21" key="1">
    <citation type="submission" date="2013-04" db="EMBL/GenBank/DDBJ databases">
        <title>The Genome Sequence of Bacteroides uniformis dnLKV2.</title>
        <authorList>
            <consortium name="The Broad Institute Genomics Platform"/>
            <consortium name="The Broad Institute Genome Sequencing Center for Infectious Disease"/>
            <person name="Earl A."/>
            <person name="Xavier R."/>
            <person name="Kuhn K."/>
            <person name="Stappenbeck T."/>
            <person name="Walker B."/>
            <person name="Young S."/>
            <person name="Zeng Q."/>
            <person name="Gargeya S."/>
            <person name="Fitzgerald M."/>
            <person name="Haas B."/>
            <person name="Abouelleil A."/>
            <person name="Allen A.W."/>
            <person name="Alvarado L."/>
            <person name="Arachchi H.M."/>
            <person name="Berlin A.M."/>
            <person name="Chapman S.B."/>
            <person name="Gainer-Dewar J."/>
            <person name="Goldberg J."/>
            <person name="Griggs A."/>
            <person name="Gujja S."/>
            <person name="Hansen M."/>
            <person name="Howarth C."/>
            <person name="Imamovic A."/>
            <person name="Ireland A."/>
            <person name="Larimer J."/>
            <person name="McCowan C."/>
            <person name="Murphy C."/>
            <person name="Pearson M."/>
            <person name="Poon T.W."/>
            <person name="Priest M."/>
            <person name="Roberts A."/>
            <person name="Saif S."/>
            <person name="Shea T."/>
            <person name="Sisk P."/>
            <person name="Sykes S."/>
            <person name="Wortman J."/>
            <person name="Nusbaum C."/>
            <person name="Birren B."/>
        </authorList>
    </citation>
    <scope>NUCLEOTIDE SEQUENCE [LARGE SCALE GENOMIC DNA]</scope>
    <source>
        <strain evidence="21">dnLKV2</strain>
    </source>
</reference>
<evidence type="ECO:0000256" key="9">
    <source>
        <dbReference type="ARBA" id="ARBA00022840"/>
    </source>
</evidence>
<feature type="transmembrane region" description="Helical" evidence="18">
    <location>
        <begin position="403"/>
        <end position="425"/>
    </location>
</feature>
<dbReference type="SFLD" id="SFLDF00027">
    <property type="entry name" value="p-type_atpase"/>
    <property type="match status" value="1"/>
</dbReference>
<dbReference type="PRINTS" id="PR00119">
    <property type="entry name" value="CATATPASE"/>
</dbReference>
<dbReference type="EMBL" id="ASSO01000011">
    <property type="protein sequence ID" value="EOS06626.1"/>
    <property type="molecule type" value="Genomic_DNA"/>
</dbReference>
<dbReference type="GO" id="GO:0005886">
    <property type="term" value="C:plasma membrane"/>
    <property type="evidence" value="ECO:0007669"/>
    <property type="project" value="UniProtKB-SubCell"/>
</dbReference>
<dbReference type="SUPFAM" id="SSF81653">
    <property type="entry name" value="Calcium ATPase, transduction domain A"/>
    <property type="match status" value="1"/>
</dbReference>
<dbReference type="GO" id="GO:0043682">
    <property type="term" value="F:P-type divalent copper transporter activity"/>
    <property type="evidence" value="ECO:0007669"/>
    <property type="project" value="UniProtKB-EC"/>
</dbReference>
<dbReference type="NCBIfam" id="TIGR01511">
    <property type="entry name" value="ATPase-IB1_Cu"/>
    <property type="match status" value="1"/>
</dbReference>
<keyword evidence="9 18" id="KW-0067">ATP-binding</keyword>
<evidence type="ECO:0000256" key="15">
    <source>
        <dbReference type="ARBA" id="ARBA00023136"/>
    </source>
</evidence>
<dbReference type="GO" id="GO:0005507">
    <property type="term" value="F:copper ion binding"/>
    <property type="evidence" value="ECO:0007669"/>
    <property type="project" value="InterPro"/>
</dbReference>
<evidence type="ECO:0000256" key="6">
    <source>
        <dbReference type="ARBA" id="ARBA00022737"/>
    </source>
</evidence>
<evidence type="ECO:0000256" key="5">
    <source>
        <dbReference type="ARBA" id="ARBA00022723"/>
    </source>
</evidence>
<dbReference type="Gene3D" id="3.40.1110.10">
    <property type="entry name" value="Calcium-transporting ATPase, cytoplasmic domain N"/>
    <property type="match status" value="1"/>
</dbReference>
<dbReference type="NCBIfam" id="TIGR01525">
    <property type="entry name" value="ATPase-IB_hvy"/>
    <property type="match status" value="1"/>
</dbReference>
<dbReference type="HOGENOM" id="CLU_001771_0_3_10"/>
<dbReference type="InterPro" id="IPR006121">
    <property type="entry name" value="HMA_dom"/>
</dbReference>
<evidence type="ECO:0000256" key="8">
    <source>
        <dbReference type="ARBA" id="ARBA00022796"/>
    </source>
</evidence>
<dbReference type="InterPro" id="IPR008250">
    <property type="entry name" value="ATPase_P-typ_transduc_dom_A_sf"/>
</dbReference>
<dbReference type="PROSITE" id="PS50846">
    <property type="entry name" value="HMA_2"/>
    <property type="match status" value="2"/>
</dbReference>
<comment type="caution">
    <text evidence="20">The sequence shown here is derived from an EMBL/GenBank/DDBJ whole genome shotgun (WGS) entry which is preliminary data.</text>
</comment>
<accession>R9HS36</accession>
<dbReference type="EC" id="7.2.2.9" evidence="16"/>
<feature type="transmembrane region" description="Helical" evidence="18">
    <location>
        <begin position="779"/>
        <end position="802"/>
    </location>
</feature>
<feature type="transmembrane region" description="Helical" evidence="18">
    <location>
        <begin position="242"/>
        <end position="261"/>
    </location>
</feature>
<evidence type="ECO:0000256" key="13">
    <source>
        <dbReference type="ARBA" id="ARBA00023008"/>
    </source>
</evidence>
<evidence type="ECO:0000256" key="12">
    <source>
        <dbReference type="ARBA" id="ARBA00022989"/>
    </source>
</evidence>
<evidence type="ECO:0000256" key="18">
    <source>
        <dbReference type="RuleBase" id="RU362081"/>
    </source>
</evidence>